<reference evidence="2 3" key="1">
    <citation type="submission" date="2018-06" db="EMBL/GenBank/DDBJ databases">
        <title>Draft genome sequence of Burkholderia reimsis strain BE51 isolated from a French agricultural soil.</title>
        <authorList>
            <person name="Esmaeel Q."/>
        </authorList>
    </citation>
    <scope>NUCLEOTIDE SEQUENCE [LARGE SCALE GENOMIC DNA]</scope>
    <source>
        <strain evidence="2 3">BE51</strain>
    </source>
</reference>
<accession>A0A365QJ61</accession>
<dbReference type="AlphaFoldDB" id="A0A365QJ61"/>
<gene>
    <name evidence="2" type="ORF">DPV79_36025</name>
</gene>
<protein>
    <submittedName>
        <fullName evidence="2">Uncharacterized protein</fullName>
    </submittedName>
</protein>
<proteinExistence type="predicted"/>
<sequence length="63" mass="6655">MVRIVPPPLLPRALSIIFSGVAVGMVVASSIRFHARTARLQTDGAPTARIALVCHLVAGHKIT</sequence>
<keyword evidence="3" id="KW-1185">Reference proteome</keyword>
<name>A0A365QJ61_9BURK</name>
<evidence type="ECO:0000313" key="3">
    <source>
        <dbReference type="Proteomes" id="UP000252458"/>
    </source>
</evidence>
<feature type="transmembrane region" description="Helical" evidence="1">
    <location>
        <begin position="12"/>
        <end position="31"/>
    </location>
</feature>
<keyword evidence="1" id="KW-1133">Transmembrane helix</keyword>
<dbReference type="Proteomes" id="UP000252458">
    <property type="component" value="Unassembled WGS sequence"/>
</dbReference>
<comment type="caution">
    <text evidence="2">The sequence shown here is derived from an EMBL/GenBank/DDBJ whole genome shotgun (WGS) entry which is preliminary data.</text>
</comment>
<evidence type="ECO:0000256" key="1">
    <source>
        <dbReference type="SAM" id="Phobius"/>
    </source>
</evidence>
<dbReference type="EMBL" id="QMFZ01000048">
    <property type="protein sequence ID" value="RBB33148.1"/>
    <property type="molecule type" value="Genomic_DNA"/>
</dbReference>
<organism evidence="2 3">
    <name type="scientific">Burkholderia reimsis</name>
    <dbReference type="NCBI Taxonomy" id="2234132"/>
    <lineage>
        <taxon>Bacteria</taxon>
        <taxon>Pseudomonadati</taxon>
        <taxon>Pseudomonadota</taxon>
        <taxon>Betaproteobacteria</taxon>
        <taxon>Burkholderiales</taxon>
        <taxon>Burkholderiaceae</taxon>
        <taxon>Burkholderia</taxon>
    </lineage>
</organism>
<keyword evidence="1" id="KW-0812">Transmembrane</keyword>
<evidence type="ECO:0000313" key="2">
    <source>
        <dbReference type="EMBL" id="RBB33148.1"/>
    </source>
</evidence>
<keyword evidence="1" id="KW-0472">Membrane</keyword>